<evidence type="ECO:0000313" key="11">
    <source>
        <dbReference type="EMBL" id="OVF10488.1"/>
    </source>
</evidence>
<comment type="similarity">
    <text evidence="2">Belongs to the small GTPase superfamily. Rho family.</text>
</comment>
<keyword evidence="8" id="KW-0449">Lipoprotein</keyword>
<evidence type="ECO:0000256" key="2">
    <source>
        <dbReference type="ARBA" id="ARBA00010142"/>
    </source>
</evidence>
<dbReference type="SMART" id="SM00175">
    <property type="entry name" value="RAB"/>
    <property type="match status" value="1"/>
</dbReference>
<dbReference type="Pfam" id="PF00071">
    <property type="entry name" value="Ras"/>
    <property type="match status" value="1"/>
</dbReference>
<evidence type="ECO:0000256" key="7">
    <source>
        <dbReference type="ARBA" id="ARBA00023136"/>
    </source>
</evidence>
<keyword evidence="7" id="KW-0472">Membrane</keyword>
<feature type="region of interest" description="Disordered" evidence="10">
    <location>
        <begin position="1"/>
        <end position="21"/>
    </location>
</feature>
<evidence type="ECO:0000256" key="9">
    <source>
        <dbReference type="ARBA" id="ARBA00023289"/>
    </source>
</evidence>
<sequence length="326" mass="36660">MSKRHSLYSEMHRSPDLSQGYVNPYEQRQSPQANARTIINDNPQVPDFTMLQQVSKKSAYSMKIVVVGDGGCGKTCLLVSYAQQKFPEVYVPTIFENYVTSVQSPTGQIVELALWDTAGQEEYDRLRPLSYPDSDVIIICFALDNLTSLQNIRDIWYPEVNHFCPGIPVLLVGTKSDLESQIDPQEPLRLASEINAVGYVQCSAKTMFNVKTVFNFALNHYLQIRQREEQVEKSRKRLSRVMAPGHSRHGSHSRNGSRGHARTGSGMSFKKGHFAGGSLGSSVLLDSPLAEDNYQANPYSSPQPQKYNEEEFAFTRKKKAKKCTIL</sequence>
<feature type="compositionally biased region" description="Basic residues" evidence="10">
    <location>
        <begin position="246"/>
        <end position="261"/>
    </location>
</feature>
<dbReference type="CDD" id="cd04132">
    <property type="entry name" value="Rho4_like"/>
    <property type="match status" value="1"/>
</dbReference>
<dbReference type="NCBIfam" id="TIGR00231">
    <property type="entry name" value="small_GTP"/>
    <property type="match status" value="1"/>
</dbReference>
<feature type="region of interest" description="Disordered" evidence="10">
    <location>
        <begin position="233"/>
        <end position="270"/>
    </location>
</feature>
<dbReference type="FunFam" id="3.40.50.300:FF:000983">
    <property type="entry name" value="Rho family GTPase"/>
    <property type="match status" value="1"/>
</dbReference>
<reference evidence="11 12" key="1">
    <citation type="submission" date="2017-04" db="EMBL/GenBank/DDBJ databases">
        <title>Draft genome of the yeast Clavispora lusitaniae type strain CBS 6936.</title>
        <authorList>
            <person name="Durrens P."/>
            <person name="Klopp C."/>
            <person name="Biteau N."/>
            <person name="Fitton-Ouhabi V."/>
            <person name="Dementhon K."/>
            <person name="Accoceberry I."/>
            <person name="Sherman D.J."/>
            <person name="Noel T."/>
        </authorList>
    </citation>
    <scope>NUCLEOTIDE SEQUENCE [LARGE SCALE GENOMIC DNA]</scope>
    <source>
        <strain evidence="11 12">CBS 6936</strain>
    </source>
</reference>
<evidence type="ECO:0000256" key="1">
    <source>
        <dbReference type="ARBA" id="ARBA00004342"/>
    </source>
</evidence>
<accession>A0AA91T3J4</accession>
<evidence type="ECO:0000256" key="6">
    <source>
        <dbReference type="ARBA" id="ARBA00023134"/>
    </source>
</evidence>
<evidence type="ECO:0000256" key="5">
    <source>
        <dbReference type="ARBA" id="ARBA00022741"/>
    </source>
</evidence>
<dbReference type="GO" id="GO:0007264">
    <property type="term" value="P:small GTPase-mediated signal transduction"/>
    <property type="evidence" value="ECO:0007669"/>
    <property type="project" value="InterPro"/>
</dbReference>
<dbReference type="OMA" id="KDTWFPE"/>
<dbReference type="GO" id="GO:0090338">
    <property type="term" value="P:positive regulation of formin-nucleated actin cable assembly"/>
    <property type="evidence" value="ECO:0007669"/>
    <property type="project" value="EnsemblFungi"/>
</dbReference>
<dbReference type="SMART" id="SM00174">
    <property type="entry name" value="RHO"/>
    <property type="match status" value="1"/>
</dbReference>
<dbReference type="GO" id="GO:0005886">
    <property type="term" value="C:plasma membrane"/>
    <property type="evidence" value="ECO:0007669"/>
    <property type="project" value="UniProtKB-SubCell"/>
</dbReference>
<keyword evidence="9" id="KW-0636">Prenylation</keyword>
<keyword evidence="5" id="KW-0547">Nucleotide-binding</keyword>
<dbReference type="SUPFAM" id="SSF52540">
    <property type="entry name" value="P-loop containing nucleoside triphosphate hydrolases"/>
    <property type="match status" value="1"/>
</dbReference>
<dbReference type="InterPro" id="IPR001806">
    <property type="entry name" value="Small_GTPase"/>
</dbReference>
<dbReference type="InterPro" id="IPR027417">
    <property type="entry name" value="P-loop_NTPase"/>
</dbReference>
<proteinExistence type="inferred from homology"/>
<keyword evidence="3" id="KW-1003">Cell membrane</keyword>
<dbReference type="SMART" id="SM00176">
    <property type="entry name" value="RAN"/>
    <property type="match status" value="1"/>
</dbReference>
<dbReference type="Proteomes" id="UP000195602">
    <property type="component" value="Unassembled WGS sequence"/>
</dbReference>
<dbReference type="KEGG" id="clus:A9F13_02g03091"/>
<dbReference type="PROSITE" id="PS51420">
    <property type="entry name" value="RHO"/>
    <property type="match status" value="1"/>
</dbReference>
<gene>
    <name evidence="11" type="ORF">A9F13_02g03091</name>
</gene>
<evidence type="ECO:0000256" key="3">
    <source>
        <dbReference type="ARBA" id="ARBA00022475"/>
    </source>
</evidence>
<keyword evidence="6" id="KW-0342">GTP-binding</keyword>
<evidence type="ECO:0000256" key="4">
    <source>
        <dbReference type="ARBA" id="ARBA00022481"/>
    </source>
</evidence>
<keyword evidence="4" id="KW-0488">Methylation</keyword>
<dbReference type="GO" id="GO:0005935">
    <property type="term" value="C:cellular bud neck"/>
    <property type="evidence" value="ECO:0007669"/>
    <property type="project" value="EnsemblFungi"/>
</dbReference>
<dbReference type="GO" id="GO:0003924">
    <property type="term" value="F:GTPase activity"/>
    <property type="evidence" value="ECO:0007669"/>
    <property type="project" value="EnsemblFungi"/>
</dbReference>
<comment type="subcellular location">
    <subcellularLocation>
        <location evidence="1">Cell membrane</location>
        <topology evidence="1">Lipid-anchor</topology>
        <orientation evidence="1">Cytoplasmic side</orientation>
    </subcellularLocation>
</comment>
<organism evidence="11 12">
    <name type="scientific">Clavispora lusitaniae</name>
    <name type="common">Candida lusitaniae</name>
    <dbReference type="NCBI Taxonomy" id="36911"/>
    <lineage>
        <taxon>Eukaryota</taxon>
        <taxon>Fungi</taxon>
        <taxon>Dikarya</taxon>
        <taxon>Ascomycota</taxon>
        <taxon>Saccharomycotina</taxon>
        <taxon>Pichiomycetes</taxon>
        <taxon>Metschnikowiaceae</taxon>
        <taxon>Clavispora</taxon>
    </lineage>
</organism>
<dbReference type="GO" id="GO:0030011">
    <property type="term" value="P:maintenance of cell polarity"/>
    <property type="evidence" value="ECO:0007669"/>
    <property type="project" value="EnsemblFungi"/>
</dbReference>
<evidence type="ECO:0000256" key="8">
    <source>
        <dbReference type="ARBA" id="ARBA00023288"/>
    </source>
</evidence>
<dbReference type="PROSITE" id="PS51419">
    <property type="entry name" value="RAB"/>
    <property type="match status" value="1"/>
</dbReference>
<dbReference type="PROSITE" id="PS51421">
    <property type="entry name" value="RAS"/>
    <property type="match status" value="1"/>
</dbReference>
<dbReference type="InterPro" id="IPR005225">
    <property type="entry name" value="Small_GTP-bd"/>
</dbReference>
<dbReference type="InterPro" id="IPR003578">
    <property type="entry name" value="Small_GTPase_Rho"/>
</dbReference>
<name>A0AA91T3J4_CLALS</name>
<dbReference type="PANTHER" id="PTHR24072">
    <property type="entry name" value="RHO FAMILY GTPASE"/>
    <property type="match status" value="1"/>
</dbReference>
<dbReference type="GO" id="GO:0005525">
    <property type="term" value="F:GTP binding"/>
    <property type="evidence" value="ECO:0007669"/>
    <property type="project" value="UniProtKB-KW"/>
</dbReference>
<comment type="caution">
    <text evidence="11">The sequence shown here is derived from an EMBL/GenBank/DDBJ whole genome shotgun (WGS) entry which is preliminary data.</text>
</comment>
<dbReference type="AlphaFoldDB" id="A0AA91T3J4"/>
<dbReference type="GO" id="GO:0000131">
    <property type="term" value="C:incipient cellular bud site"/>
    <property type="evidence" value="ECO:0007669"/>
    <property type="project" value="EnsemblFungi"/>
</dbReference>
<dbReference type="Gene3D" id="3.40.50.300">
    <property type="entry name" value="P-loop containing nucleotide triphosphate hydrolases"/>
    <property type="match status" value="1"/>
</dbReference>
<dbReference type="SMART" id="SM00173">
    <property type="entry name" value="RAS"/>
    <property type="match status" value="1"/>
</dbReference>
<evidence type="ECO:0000313" key="12">
    <source>
        <dbReference type="Proteomes" id="UP000195602"/>
    </source>
</evidence>
<protein>
    <submittedName>
        <fullName evidence="11">Rho family GTPase</fullName>
    </submittedName>
</protein>
<evidence type="ECO:0000256" key="10">
    <source>
        <dbReference type="SAM" id="MobiDB-lite"/>
    </source>
</evidence>
<dbReference type="PRINTS" id="PR00449">
    <property type="entry name" value="RASTRNSFRMNG"/>
</dbReference>
<dbReference type="EMBL" id="LYUB02000002">
    <property type="protein sequence ID" value="OVF10488.1"/>
    <property type="molecule type" value="Genomic_DNA"/>
</dbReference>